<gene>
    <name evidence="3" type="ORF">TBIB3V08_LOCUS945</name>
</gene>
<dbReference type="GO" id="GO:0005813">
    <property type="term" value="C:centrosome"/>
    <property type="evidence" value="ECO:0007669"/>
    <property type="project" value="InterPro"/>
</dbReference>
<feature type="region of interest" description="Disordered" evidence="2">
    <location>
        <begin position="1798"/>
        <end position="1945"/>
    </location>
</feature>
<feature type="compositionally biased region" description="Low complexity" evidence="2">
    <location>
        <begin position="1915"/>
        <end position="1929"/>
    </location>
</feature>
<feature type="region of interest" description="Disordered" evidence="2">
    <location>
        <begin position="171"/>
        <end position="239"/>
    </location>
</feature>
<keyword evidence="1" id="KW-0175">Coiled coil</keyword>
<feature type="region of interest" description="Disordered" evidence="2">
    <location>
        <begin position="699"/>
        <end position="718"/>
    </location>
</feature>
<feature type="compositionally biased region" description="Polar residues" evidence="2">
    <location>
        <begin position="699"/>
        <end position="708"/>
    </location>
</feature>
<feature type="compositionally biased region" description="Basic and acidic residues" evidence="2">
    <location>
        <begin position="1798"/>
        <end position="1817"/>
    </location>
</feature>
<dbReference type="Pfam" id="PF00612">
    <property type="entry name" value="IQ"/>
    <property type="match status" value="1"/>
</dbReference>
<feature type="compositionally biased region" description="Polar residues" evidence="2">
    <location>
        <begin position="465"/>
        <end position="484"/>
    </location>
</feature>
<feature type="coiled-coil region" evidence="1">
    <location>
        <begin position="1645"/>
        <end position="1684"/>
    </location>
</feature>
<dbReference type="SMART" id="SM00015">
    <property type="entry name" value="IQ"/>
    <property type="match status" value="1"/>
</dbReference>
<feature type="compositionally biased region" description="Basic and acidic residues" evidence="2">
    <location>
        <begin position="200"/>
        <end position="218"/>
    </location>
</feature>
<feature type="compositionally biased region" description="Basic and acidic residues" evidence="2">
    <location>
        <begin position="1495"/>
        <end position="1517"/>
    </location>
</feature>
<feature type="region of interest" description="Disordered" evidence="2">
    <location>
        <begin position="29"/>
        <end position="50"/>
    </location>
</feature>
<feature type="compositionally biased region" description="Basic and acidic residues" evidence="2">
    <location>
        <begin position="226"/>
        <end position="239"/>
    </location>
</feature>
<dbReference type="PROSITE" id="PS50096">
    <property type="entry name" value="IQ"/>
    <property type="match status" value="1"/>
</dbReference>
<feature type="region of interest" description="Disordered" evidence="2">
    <location>
        <begin position="921"/>
        <end position="970"/>
    </location>
</feature>
<evidence type="ECO:0008006" key="4">
    <source>
        <dbReference type="Google" id="ProtNLM"/>
    </source>
</evidence>
<evidence type="ECO:0000256" key="1">
    <source>
        <dbReference type="SAM" id="Coils"/>
    </source>
</evidence>
<feature type="region of interest" description="Disordered" evidence="2">
    <location>
        <begin position="1607"/>
        <end position="1642"/>
    </location>
</feature>
<feature type="region of interest" description="Disordered" evidence="2">
    <location>
        <begin position="104"/>
        <end position="125"/>
    </location>
</feature>
<feature type="compositionally biased region" description="Low complexity" evidence="2">
    <location>
        <begin position="1865"/>
        <end position="1878"/>
    </location>
</feature>
<dbReference type="PANTHER" id="PTHR13958:SF3">
    <property type="entry name" value="CAP-GLY DOMAIN-CONTAINING PROTEIN-RELATED"/>
    <property type="match status" value="1"/>
</dbReference>
<dbReference type="InterPro" id="IPR028750">
    <property type="entry name" value="CEP350/CC187"/>
</dbReference>
<evidence type="ECO:0000313" key="3">
    <source>
        <dbReference type="EMBL" id="CAD7438352.1"/>
    </source>
</evidence>
<feature type="compositionally biased region" description="Polar residues" evidence="2">
    <location>
        <begin position="492"/>
        <end position="514"/>
    </location>
</feature>
<protein>
    <recommendedName>
        <fullName evidence="4">CAP-Gly domain-containing protein</fullName>
    </recommendedName>
</protein>
<name>A0A7R9ENY4_9NEOP</name>
<dbReference type="CDD" id="cd23767">
    <property type="entry name" value="IQCD"/>
    <property type="match status" value="1"/>
</dbReference>
<feature type="compositionally biased region" description="Basic and acidic residues" evidence="2">
    <location>
        <begin position="1890"/>
        <end position="1903"/>
    </location>
</feature>
<reference evidence="3" key="1">
    <citation type="submission" date="2020-11" db="EMBL/GenBank/DDBJ databases">
        <authorList>
            <person name="Tran Van P."/>
        </authorList>
    </citation>
    <scope>NUCLEOTIDE SEQUENCE</scope>
</reference>
<feature type="region of interest" description="Disordered" evidence="2">
    <location>
        <begin position="267"/>
        <end position="297"/>
    </location>
</feature>
<sequence>MLMTDIQQLLRSAGPSNGPVVPITPLVPSGKQATGECSGSEAEKTQLPSTARWEPTRAELHHDVRVLSQPLTRKTAVLSPTSTCVGYPGFCDMRNLKWMPPWEKGGKIKKSRPSSKLSPPRGVDKKLAVKTMRLNTQEDTSKLKKELEDLKKELRKGVEKCKKIDEETNALEKAEAKRKKPRPPARDELLRGSKAPLSSDNKDEDKNKGESFAKKKNYDQNAAREYMNKQKELRKEQRKKELLEKAQAKEMTKQKLKSLQEKRLQLVMAKPKQGNKEEEIKTEPTSNHEISQKPDHFNDIKDWEYVAKSIKPSNLNSENVAKQDSPKFHFSGNITLRDKPKFKSSKSKIPVDTTDFEFLKNTLRINRNDLTSQSKSTVTIAAPSNEAVQTSIDPLPSNSNVPLAIPSVVDTDVPNSLSIPCLQLPWSPRLPRKADHTALQNLIQAMSQRIETVSSQSTHTEKNSARSNKTPSSFRLHSSEQDNYSLDPAMKTKSQPEASSAVTQPSVMVSQRGQRPSDYTPPPMSKSSSLGEDAEIPPLMPLNVSHQLKLSHKRYKMTTSYPRLPLPGNTLEPTVLPDPDHLTLQIKALFDSRSREQAAVKIQAVYRGYKVRKHFQKFRCRKSNTAKKYKFFKDPNKVMFPSKHSAATDSIRSLTLNSDSGETTPEWLKPKLVQPCPNNFISAALKHFNKLRRHNMSNEPQVSSTVNLSGDIEPSPTRQSEEFHSLMEESGRVTSSTFSDQHLSAATEVKPQGSRNFATLAKSTMEVDVHISPRRSSKTLSNAGVQIIEKHEENSETSNFSEKQAITLASSKISTAENLDSTLSFHSLQEVTNSLSSSLPTGQDEIATLVSSKPDKSEPISEVLLDLPKGNHSSLCHRSKSDSSSMALIPPNVGLVRKHRMGHKYFKPVFTSKFESAARKTVQAGDHRLPDTSSPETFDSHSDASRLRRKRRSKPGKRSSPKKHAPEEFGKELPPAALHLQFQAELNMLGTMEQSMCHLIEVEGIRATTLAQQSTTTLAQTLQRVNEQHNAAFEEAERKRRLSHAELEQTLERERNEVARILGEVERKTAEGRAQLEETLAREREEGRALLEEALNNTAVRKKTAVEEMLTKERQEIARILDSVPTATTEDVFGDITSSGGGRASDVLGVFESIERDVLAVEKTVAETLRDSSLEPSIKSASELISGQVTSSQVSESLRQDSLGVESSVALEQSVSDQKDTSMLEKQALAVASYHMKLQKQASKDRITMLQEQQKAHKGLLNKLSKKSVPRVAPSSRKRGEKEISVSKVTPIYVHTEDSTQAEDEIPEEIGKSSSVVTLDISQGKEPSVKVSISKMQADNGDNIPEELEKSQSVSSKESQSRSSTKSSHSKALIPYKAGPDLTDEESQNINEMKPEDHLGNIKLEDIKAMQALEVRLARDIMKLEKVRRQIQCKEEAVIQRYHTEWNSKDSLRHQQTLEETLKLWREAQTQTLPPGVTTRASNKHDMSTSPLLIQDKENISPQEISEHLETGSEKHSNSSIPEDIAADSTRHSNSLSISREQEQYNSESFESPESIEMPRLTINTLHPTLLANKFPQETKTAGDTFQIQTPKMVESSRETLDIRIRAPLSPLPTGKQKRRHSSGSDESIIFSQNASEQSDIEGRVAALREQLRRRKMEADKLQKEQKRLKREKLKAKEQSLLKQIEAYDAYIQQTKEELEQDFNVPISTTFMKPKIKQPRVAEKKPLMKAEHSMNVTSLDMSVFAFVPKDDSQEEQSKSVDSVVQTAASSVNSEGGTATSSQSILENVVGISLQSDIHSSEARNTVEEDINMSKDESPVESVEEDLRLSSSDASIWTVISDGDHSRSLEQSRRTSIVSEKEELSQDSSSPKSLSQDLSVPTAIQSPVKMNEQDSELKEHDVSINEKTQQDNYIISLKQSSSLAEEQSSSPQNEKDDKDDSSLNTNSHVSEDFEEYLDEANSEQVLNSMSHEGGKIVQDGVVENQELLSLQDKYSKPQMQENVDLSSRQVETAVEHEDNEESKEVSFVETIKHNSEAVLKKEFSELKEEDIVTTVKDKIYKNNDLAESITEEILMKLFFESFNLSQISLKKDNNCAIFTSSDLEEEKTDNIALVHSSNYKTIELAEERKLFNNEDCPKDEISIDTVDGESIIKSKPLEEEFDMVFQSGEEFDFAEVSYSDETVTSRVQSRAKNKYTLDDRNFTNKNKANLYAALFSEDSAISKKQNDTLNDNSDVTFVKEKYFDKAKEEIVIDMFLKYMVKDALDVIIDIFKEKHIFKERDMLSLSPSIDVRKRVSEILNDSILSPSPCREKSRVLDLMVTTYDVASLEDETSAIPSDSGSPYKDSFSIQLDDDHNNLKIVEDQTLSDNAWGGRGGGSRPAPSRKFWVLQALVSSECVTEIVSRSRGCCTHGADVRASTYDADIKWPTVEKCVTGGSRRPQIIPLGYVSQRRVANIEFVWDMEIVWCDVRVTVNDSIRDPEPEVVNQRCLLWILELIYSRPNVAGCKYTNLFFPRVSIYPLALITFQIAPKRAPRVLPVVTTTSEIINACRLFLFMTGAMNSNNTQPSRPLFLACINKSAGRQLTSTDWGVIHYDPDAILEEILNDDPDFVLPNTDSEYSDAPSERNDHNTDREIEYCLPVELGGGLSRVAADSEVATDNEGFAQEWFDEDFGLSRTRQEAEDLRLQQLQIEQEASYIQQLQQAQEQLPYYFIREIPNKPPPPYTPPGQTCGAPVPCGQAQVTTFTRQATEHLHAALMTGEGLAMVELPQHFLGSGHQAVFRRFLFDLATRLIPDLNPCILMTALLASECEIPDLTLCILMAALLASECEIPDLNPCIMTALLASECEIPDLNPCIMAAVADAYDWEEPKPCLLWEWPLCSHRKKKLPPRSRDDLHDIVQRQVSQLFGFAPRPGRDNLIVRWSRRKRDCVDDLLMRESHEEEAGWTNYDQDEVTVKNEVTVCILNCLLDETARVFKEIFDKRSARILEP</sequence>
<feature type="region of interest" description="Disordered" evidence="2">
    <location>
        <begin position="450"/>
        <end position="535"/>
    </location>
</feature>
<feature type="compositionally biased region" description="Low complexity" evidence="2">
    <location>
        <begin position="1351"/>
        <end position="1371"/>
    </location>
</feature>
<dbReference type="Gene3D" id="1.20.5.190">
    <property type="match status" value="1"/>
</dbReference>
<organism evidence="3">
    <name type="scientific">Timema bartmani</name>
    <dbReference type="NCBI Taxonomy" id="61472"/>
    <lineage>
        <taxon>Eukaryota</taxon>
        <taxon>Metazoa</taxon>
        <taxon>Ecdysozoa</taxon>
        <taxon>Arthropoda</taxon>
        <taxon>Hexapoda</taxon>
        <taxon>Insecta</taxon>
        <taxon>Pterygota</taxon>
        <taxon>Neoptera</taxon>
        <taxon>Polyneoptera</taxon>
        <taxon>Phasmatodea</taxon>
        <taxon>Timematodea</taxon>
        <taxon>Timematoidea</taxon>
        <taxon>Timematidae</taxon>
        <taxon>Timema</taxon>
    </lineage>
</organism>
<feature type="compositionally biased region" description="Polar residues" evidence="2">
    <location>
        <begin position="1532"/>
        <end position="1552"/>
    </location>
</feature>
<feature type="compositionally biased region" description="Basic residues" evidence="2">
    <location>
        <begin position="947"/>
        <end position="963"/>
    </location>
</feature>
<feature type="coiled-coil region" evidence="1">
    <location>
        <begin position="133"/>
        <end position="167"/>
    </location>
</feature>
<feature type="compositionally biased region" description="Basic and acidic residues" evidence="2">
    <location>
        <begin position="1841"/>
        <end position="1863"/>
    </location>
</feature>
<dbReference type="PANTHER" id="PTHR13958">
    <property type="entry name" value="CENTROSOME-ASSOCIATED PROTEIN 350"/>
    <property type="match status" value="1"/>
</dbReference>
<evidence type="ECO:0000256" key="2">
    <source>
        <dbReference type="SAM" id="MobiDB-lite"/>
    </source>
</evidence>
<accession>A0A7R9ENY4</accession>
<dbReference type="GO" id="GO:0034453">
    <property type="term" value="P:microtubule anchoring"/>
    <property type="evidence" value="ECO:0007669"/>
    <property type="project" value="InterPro"/>
</dbReference>
<proteinExistence type="predicted"/>
<feature type="region of interest" description="Disordered" evidence="2">
    <location>
        <begin position="1253"/>
        <end position="1384"/>
    </location>
</feature>
<feature type="compositionally biased region" description="Basic residues" evidence="2">
    <location>
        <begin position="1256"/>
        <end position="1269"/>
    </location>
</feature>
<feature type="region of interest" description="Disordered" evidence="2">
    <location>
        <begin position="1467"/>
        <end position="1554"/>
    </location>
</feature>
<dbReference type="InterPro" id="IPR000048">
    <property type="entry name" value="IQ_motif_EF-hand-BS"/>
</dbReference>
<dbReference type="EMBL" id="OD564445">
    <property type="protein sequence ID" value="CAD7438352.1"/>
    <property type="molecule type" value="Genomic_DNA"/>
</dbReference>
<feature type="compositionally biased region" description="Polar residues" evidence="2">
    <location>
        <begin position="1312"/>
        <end position="1321"/>
    </location>
</feature>
<dbReference type="GO" id="GO:0008017">
    <property type="term" value="F:microtubule binding"/>
    <property type="evidence" value="ECO:0007669"/>
    <property type="project" value="InterPro"/>
</dbReference>
<feature type="coiled-coil region" evidence="1">
    <location>
        <begin position="1019"/>
        <end position="1093"/>
    </location>
</feature>